<comment type="caution">
    <text evidence="14">The sequence shown here is derived from an EMBL/GenBank/DDBJ whole genome shotgun (WGS) entry which is preliminary data.</text>
</comment>
<dbReference type="InterPro" id="IPR050332">
    <property type="entry name" value="GPCR_2"/>
</dbReference>
<evidence type="ECO:0000256" key="6">
    <source>
        <dbReference type="ARBA" id="ARBA00023040"/>
    </source>
</evidence>
<evidence type="ECO:0008006" key="16">
    <source>
        <dbReference type="Google" id="ProtNLM"/>
    </source>
</evidence>
<feature type="transmembrane region" description="Helical" evidence="11">
    <location>
        <begin position="247"/>
        <end position="269"/>
    </location>
</feature>
<dbReference type="GO" id="GO:0007166">
    <property type="term" value="P:cell surface receptor signaling pathway"/>
    <property type="evidence" value="ECO:0007669"/>
    <property type="project" value="InterPro"/>
</dbReference>
<keyword evidence="4 11" id="KW-0812">Transmembrane</keyword>
<evidence type="ECO:0000313" key="14">
    <source>
        <dbReference type="EMBL" id="KAG9467485.1"/>
    </source>
</evidence>
<feature type="domain" description="G-protein coupled receptors family 2 profile 2" evidence="13">
    <location>
        <begin position="84"/>
        <end position="347"/>
    </location>
</feature>
<feature type="transmembrane region" description="Helical" evidence="11">
    <location>
        <begin position="169"/>
        <end position="187"/>
    </location>
</feature>
<evidence type="ECO:0000256" key="11">
    <source>
        <dbReference type="SAM" id="Phobius"/>
    </source>
</evidence>
<dbReference type="PROSITE" id="PS00649">
    <property type="entry name" value="G_PROTEIN_RECEP_F2_1"/>
    <property type="match status" value="1"/>
</dbReference>
<name>A0A8J6EE92_ELECQ</name>
<keyword evidence="5 11" id="KW-1133">Transmembrane helix</keyword>
<keyword evidence="8" id="KW-0675">Receptor</keyword>
<dbReference type="AlphaFoldDB" id="A0A8J6EE92"/>
<gene>
    <name evidence="14" type="ORF">GDO78_014861</name>
</gene>
<dbReference type="InterPro" id="IPR001879">
    <property type="entry name" value="GPCR_2_extracellular_dom"/>
</dbReference>
<dbReference type="PANTHER" id="PTHR45620">
    <property type="entry name" value="PDF RECEPTOR-LIKE PROTEIN-RELATED"/>
    <property type="match status" value="1"/>
</dbReference>
<dbReference type="Gene3D" id="4.10.1240.10">
    <property type="entry name" value="GPCR, family 2, extracellular hormone receptor domain"/>
    <property type="match status" value="1"/>
</dbReference>
<evidence type="ECO:0000313" key="15">
    <source>
        <dbReference type="Proteomes" id="UP000770717"/>
    </source>
</evidence>
<dbReference type="Pfam" id="PF00002">
    <property type="entry name" value="7tm_2"/>
    <property type="match status" value="1"/>
</dbReference>
<dbReference type="SUPFAM" id="SSF81321">
    <property type="entry name" value="Family A G protein-coupled receptor-like"/>
    <property type="match status" value="1"/>
</dbReference>
<organism evidence="14 15">
    <name type="scientific">Eleutherodactylus coqui</name>
    <name type="common">Puerto Rican coqui</name>
    <dbReference type="NCBI Taxonomy" id="57060"/>
    <lineage>
        <taxon>Eukaryota</taxon>
        <taxon>Metazoa</taxon>
        <taxon>Chordata</taxon>
        <taxon>Craniata</taxon>
        <taxon>Vertebrata</taxon>
        <taxon>Euteleostomi</taxon>
        <taxon>Amphibia</taxon>
        <taxon>Batrachia</taxon>
        <taxon>Anura</taxon>
        <taxon>Neobatrachia</taxon>
        <taxon>Hyloidea</taxon>
        <taxon>Eleutherodactylidae</taxon>
        <taxon>Eleutherodactylinae</taxon>
        <taxon>Eleutherodactylus</taxon>
        <taxon>Eleutherodactylus</taxon>
    </lineage>
</organism>
<feature type="transmembrane region" description="Helical" evidence="11">
    <location>
        <begin position="207"/>
        <end position="227"/>
    </location>
</feature>
<dbReference type="GO" id="GO:0005886">
    <property type="term" value="C:plasma membrane"/>
    <property type="evidence" value="ECO:0007669"/>
    <property type="project" value="UniProtKB-SubCell"/>
</dbReference>
<evidence type="ECO:0000256" key="7">
    <source>
        <dbReference type="ARBA" id="ARBA00023136"/>
    </source>
</evidence>
<evidence type="ECO:0000256" key="5">
    <source>
        <dbReference type="ARBA" id="ARBA00022989"/>
    </source>
</evidence>
<comment type="similarity">
    <text evidence="2">Belongs to the G-protein coupled receptor 2 family.</text>
</comment>
<accession>A0A8J6EE92</accession>
<keyword evidence="9" id="KW-0325">Glycoprotein</keyword>
<feature type="transmembrane region" description="Helical" evidence="11">
    <location>
        <begin position="118"/>
        <end position="136"/>
    </location>
</feature>
<dbReference type="PROSITE" id="PS50261">
    <property type="entry name" value="G_PROTEIN_RECEP_F2_4"/>
    <property type="match status" value="1"/>
</dbReference>
<evidence type="ECO:0000259" key="12">
    <source>
        <dbReference type="PROSITE" id="PS50227"/>
    </source>
</evidence>
<reference evidence="14" key="1">
    <citation type="thesis" date="2020" institute="ProQuest LLC" country="789 East Eisenhower Parkway, Ann Arbor, MI, USA">
        <title>Comparative Genomics and Chromosome Evolution.</title>
        <authorList>
            <person name="Mudd A.B."/>
        </authorList>
    </citation>
    <scope>NUCLEOTIDE SEQUENCE</scope>
    <source>
        <strain evidence="14">HN-11 Male</strain>
        <tissue evidence="14">Kidney and liver</tissue>
    </source>
</reference>
<dbReference type="Gene3D" id="1.20.1070.10">
    <property type="entry name" value="Rhodopsin 7-helix transmembrane proteins"/>
    <property type="match status" value="1"/>
</dbReference>
<dbReference type="GO" id="GO:0017046">
    <property type="term" value="F:peptide hormone binding"/>
    <property type="evidence" value="ECO:0007669"/>
    <property type="project" value="TreeGrafter"/>
</dbReference>
<evidence type="ECO:0000259" key="13">
    <source>
        <dbReference type="PROSITE" id="PS50261"/>
    </source>
</evidence>
<protein>
    <recommendedName>
        <fullName evidence="16">Glucagon-like peptide 2 receptor</fullName>
    </recommendedName>
</protein>
<comment type="subcellular location">
    <subcellularLocation>
        <location evidence="1">Cell membrane</location>
        <topology evidence="1">Multi-pass membrane protein</topology>
    </subcellularLocation>
</comment>
<dbReference type="OrthoDB" id="5967113at2759"/>
<evidence type="ECO:0000256" key="3">
    <source>
        <dbReference type="ARBA" id="ARBA00022475"/>
    </source>
</evidence>
<dbReference type="FunFam" id="1.20.1070.10:FF:000133">
    <property type="entry name" value="Glucagon receptor a"/>
    <property type="match status" value="1"/>
</dbReference>
<feature type="transmembrane region" description="Helical" evidence="11">
    <location>
        <begin position="323"/>
        <end position="344"/>
    </location>
</feature>
<evidence type="ECO:0000256" key="4">
    <source>
        <dbReference type="ARBA" id="ARBA00022692"/>
    </source>
</evidence>
<keyword evidence="7 11" id="KW-0472">Membrane</keyword>
<keyword evidence="6" id="KW-0297">G-protein coupled receptor</keyword>
<dbReference type="EMBL" id="WNTK01001350">
    <property type="protein sequence ID" value="KAG9467485.1"/>
    <property type="molecule type" value="Genomic_DNA"/>
</dbReference>
<dbReference type="PRINTS" id="PR00249">
    <property type="entry name" value="GPCRSECRETIN"/>
</dbReference>
<evidence type="ECO:0000256" key="10">
    <source>
        <dbReference type="ARBA" id="ARBA00023224"/>
    </source>
</evidence>
<evidence type="ECO:0000256" key="1">
    <source>
        <dbReference type="ARBA" id="ARBA00004651"/>
    </source>
</evidence>
<feature type="transmembrane region" description="Helical" evidence="11">
    <location>
        <begin position="290"/>
        <end position="311"/>
    </location>
</feature>
<dbReference type="InterPro" id="IPR017983">
    <property type="entry name" value="GPCR_2_secretin-like_CS"/>
</dbReference>
<evidence type="ECO:0000256" key="8">
    <source>
        <dbReference type="ARBA" id="ARBA00023170"/>
    </source>
</evidence>
<feature type="transmembrane region" description="Helical" evidence="11">
    <location>
        <begin position="79"/>
        <end position="106"/>
    </location>
</feature>
<keyword evidence="15" id="KW-1185">Reference proteome</keyword>
<keyword evidence="3" id="KW-1003">Cell membrane</keyword>
<dbReference type="GO" id="GO:0004967">
    <property type="term" value="F:glucagon receptor activity"/>
    <property type="evidence" value="ECO:0007669"/>
    <property type="project" value="TreeGrafter"/>
</dbReference>
<proteinExistence type="inferred from homology"/>
<feature type="domain" description="G-protein coupled receptors family 2 profile 1" evidence="12">
    <location>
        <begin position="1"/>
        <end position="69"/>
    </location>
</feature>
<feature type="non-terminal residue" evidence="14">
    <location>
        <position position="462"/>
    </location>
</feature>
<dbReference type="PROSITE" id="PS50227">
    <property type="entry name" value="G_PROTEIN_RECEP_F2_3"/>
    <property type="match status" value="1"/>
</dbReference>
<dbReference type="SMART" id="SM00008">
    <property type="entry name" value="HormR"/>
    <property type="match status" value="1"/>
</dbReference>
<dbReference type="Proteomes" id="UP000770717">
    <property type="component" value="Unassembled WGS sequence"/>
</dbReference>
<dbReference type="InterPro" id="IPR017981">
    <property type="entry name" value="GPCR_2-like_7TM"/>
</dbReference>
<dbReference type="InterPro" id="IPR036445">
    <property type="entry name" value="GPCR_2_extracell_dom_sf"/>
</dbReference>
<dbReference type="PANTHER" id="PTHR45620:SF23">
    <property type="entry name" value="GLUCAGON-LIKE PEPTIDE 2 RECEPTOR"/>
    <property type="match status" value="1"/>
</dbReference>
<dbReference type="SUPFAM" id="SSF111418">
    <property type="entry name" value="Hormone receptor domain"/>
    <property type="match status" value="1"/>
</dbReference>
<keyword evidence="10" id="KW-0807">Transducer</keyword>
<dbReference type="Pfam" id="PF02793">
    <property type="entry name" value="HRM"/>
    <property type="match status" value="1"/>
</dbReference>
<evidence type="ECO:0000256" key="9">
    <source>
        <dbReference type="ARBA" id="ARBA00023180"/>
    </source>
</evidence>
<sequence>VYCNGTFDRFVCWPFSYPGNVSVPCPWYLPIQEGHTGYTHRSCTEQGVWLTKENSTDIWRDNKECSTSNLFQQNKKERALLLLLQICYTVGYSISLGTLVLALCILITFRKLHCTRNYIHMNLFGSFIMRALAVLIKDMQNANRTPKIASNEDEWLSVLTPQVPTSCRIVYISLHFFVGANYFWLLVEGIYLHRTIVSLVLCERRMLLRYMAIGWLCPLLFIIPWVIARSYLENEGCWGVNESTAIWYIIKGPMLLCLFINFIVNIKILNLLHLKLKAQQLKFTDYKYRFAKATLILIPLLGTHEVLFTFVSDEHIKGLTKHVLRFIQLTMSSFQGFVVAYLYCFTNGEVKAELWKQWNLFLLQYFPWKSCFHGNKVKYKTQGAKKTKSNLFLGRGNYQNGKKNSHVQLLQAKVNISSELNHKNNAAPQYFARGSVSESSDGGLTFGETIEETVEENLDHPT</sequence>
<evidence type="ECO:0000256" key="2">
    <source>
        <dbReference type="ARBA" id="ARBA00005314"/>
    </source>
</evidence>
<dbReference type="InterPro" id="IPR000832">
    <property type="entry name" value="GPCR_2_secretin-like"/>
</dbReference>
<dbReference type="GO" id="GO:0007188">
    <property type="term" value="P:adenylate cyclase-modulating G protein-coupled receptor signaling pathway"/>
    <property type="evidence" value="ECO:0007669"/>
    <property type="project" value="TreeGrafter"/>
</dbReference>